<dbReference type="InterPro" id="IPR016032">
    <property type="entry name" value="Sig_transdc_resp-reg_C-effctor"/>
</dbReference>
<dbReference type="PROSITE" id="PS51755">
    <property type="entry name" value="OMPR_PHOB"/>
    <property type="match status" value="1"/>
</dbReference>
<keyword evidence="6" id="KW-1185">Reference proteome</keyword>
<dbReference type="InterPro" id="IPR011990">
    <property type="entry name" value="TPR-like_helical_dom_sf"/>
</dbReference>
<name>A0ABV7CLS5_9GAMM</name>
<organism evidence="5 6">
    <name type="scientific">Pseudoalteromonas fenneropenaei</name>
    <dbReference type="NCBI Taxonomy" id="1737459"/>
    <lineage>
        <taxon>Bacteria</taxon>
        <taxon>Pseudomonadati</taxon>
        <taxon>Pseudomonadota</taxon>
        <taxon>Gammaproteobacteria</taxon>
        <taxon>Alteromonadales</taxon>
        <taxon>Pseudoalteromonadaceae</taxon>
        <taxon>Pseudoalteromonas</taxon>
    </lineage>
</organism>
<evidence type="ECO:0000256" key="1">
    <source>
        <dbReference type="ARBA" id="ARBA00023125"/>
    </source>
</evidence>
<dbReference type="Proteomes" id="UP001595453">
    <property type="component" value="Unassembled WGS sequence"/>
</dbReference>
<dbReference type="SUPFAM" id="SSF48452">
    <property type="entry name" value="TPR-like"/>
    <property type="match status" value="1"/>
</dbReference>
<protein>
    <submittedName>
        <fullName evidence="5">Winged helix-turn-helix domain-containing protein</fullName>
    </submittedName>
</protein>
<evidence type="ECO:0000256" key="2">
    <source>
        <dbReference type="PROSITE-ProRule" id="PRU01091"/>
    </source>
</evidence>
<evidence type="ECO:0000256" key="3">
    <source>
        <dbReference type="SAM" id="Phobius"/>
    </source>
</evidence>
<feature type="domain" description="OmpR/PhoB-type" evidence="4">
    <location>
        <begin position="8"/>
        <end position="106"/>
    </location>
</feature>
<evidence type="ECO:0000313" key="5">
    <source>
        <dbReference type="EMBL" id="MFC3033472.1"/>
    </source>
</evidence>
<proteinExistence type="predicted"/>
<dbReference type="InterPro" id="IPR036388">
    <property type="entry name" value="WH-like_DNA-bd_sf"/>
</dbReference>
<keyword evidence="3" id="KW-0812">Transmembrane</keyword>
<accession>A0ABV7CLS5</accession>
<keyword evidence="1 2" id="KW-0238">DNA-binding</keyword>
<dbReference type="EMBL" id="JBHRSD010000022">
    <property type="protein sequence ID" value="MFC3033472.1"/>
    <property type="molecule type" value="Genomic_DNA"/>
</dbReference>
<reference evidence="6" key="1">
    <citation type="journal article" date="2019" name="Int. J. Syst. Evol. Microbiol.">
        <title>The Global Catalogue of Microorganisms (GCM) 10K type strain sequencing project: providing services to taxonomists for standard genome sequencing and annotation.</title>
        <authorList>
            <consortium name="The Broad Institute Genomics Platform"/>
            <consortium name="The Broad Institute Genome Sequencing Center for Infectious Disease"/>
            <person name="Wu L."/>
            <person name="Ma J."/>
        </authorList>
    </citation>
    <scope>NUCLEOTIDE SEQUENCE [LARGE SCALE GENOMIC DNA]</scope>
    <source>
        <strain evidence="6">KCTC 42730</strain>
    </source>
</reference>
<dbReference type="CDD" id="cd00383">
    <property type="entry name" value="trans_reg_C"/>
    <property type="match status" value="1"/>
</dbReference>
<evidence type="ECO:0000259" key="4">
    <source>
        <dbReference type="PROSITE" id="PS51755"/>
    </source>
</evidence>
<dbReference type="Pfam" id="PF00486">
    <property type="entry name" value="Trans_reg_C"/>
    <property type="match status" value="1"/>
</dbReference>
<keyword evidence="3" id="KW-0472">Membrane</keyword>
<dbReference type="Gene3D" id="1.10.10.10">
    <property type="entry name" value="Winged helix-like DNA-binding domain superfamily/Winged helix DNA-binding domain"/>
    <property type="match status" value="1"/>
</dbReference>
<dbReference type="SMART" id="SM00862">
    <property type="entry name" value="Trans_reg_C"/>
    <property type="match status" value="1"/>
</dbReference>
<comment type="caution">
    <text evidence="5">The sequence shown here is derived from an EMBL/GenBank/DDBJ whole genome shotgun (WGS) entry which is preliminary data.</text>
</comment>
<keyword evidence="3" id="KW-1133">Transmembrane helix</keyword>
<sequence>MESRAFQSDEFKLGPFTIRGKENVLASDESETILLPKVMALLLYFCRHPQKVVTFDELNTAIWPKEVVGDNAIYNLVGQLRKALGDSASKPIYIQTVSKMGYRLLPPVETIESEPPKASFNPPDLKTQVCTPSYRSQSHIIGLIAALFMISVMGFIFLYQPAYSPTAEAKQRLLLARYQLYRGDVEGVNQAISTLQALIAIEPKWAVPKLELAYSFIRKADADKAQDAFWISKAVLISKDESLGSGGKRLSDLLLARNSNSGELSSFLHDENVLVSARLAYSDMLFRQGNTALATKQTELALADCQDCPYVYRKLATMQMVLGNDEAGFASFAHFALFSNRSNTNPADKAGYMPLTIQSLTDMARWHFQSPPPPQVKLANHQRNRLALFYLSLDNVKRAEAVMQSANDDSEHFFDLYTHAAIAGAKSDFEASYRLLNKRQILFPNNDRFKLSVVYALWQLERYDDALKAFTAFELVNLSDELPDNMPFDTWGPLAALLLKTGDRERGGAILKKLEQQFSAGLMTGSHHADIRPAAIFALQEHHQAALSALNNAISQGWVSDFNQNWWYIEDSPFFKSLLGSAEFAVIVDKYHHNIAQVVDEATKSVVGEVQ</sequence>
<dbReference type="Gene3D" id="1.25.40.10">
    <property type="entry name" value="Tetratricopeptide repeat domain"/>
    <property type="match status" value="2"/>
</dbReference>
<dbReference type="RefSeq" id="WP_377124986.1">
    <property type="nucleotide sequence ID" value="NZ_JBHRSD010000022.1"/>
</dbReference>
<dbReference type="SUPFAM" id="SSF46894">
    <property type="entry name" value="C-terminal effector domain of the bipartite response regulators"/>
    <property type="match status" value="1"/>
</dbReference>
<feature type="DNA-binding region" description="OmpR/PhoB-type" evidence="2">
    <location>
        <begin position="8"/>
        <end position="106"/>
    </location>
</feature>
<feature type="transmembrane region" description="Helical" evidence="3">
    <location>
        <begin position="140"/>
        <end position="159"/>
    </location>
</feature>
<dbReference type="InterPro" id="IPR001867">
    <property type="entry name" value="OmpR/PhoB-type_DNA-bd"/>
</dbReference>
<evidence type="ECO:0000313" key="6">
    <source>
        <dbReference type="Proteomes" id="UP001595453"/>
    </source>
</evidence>
<gene>
    <name evidence="5" type="ORF">ACFOEE_13165</name>
</gene>